<evidence type="ECO:0000256" key="8">
    <source>
        <dbReference type="PROSITE-ProRule" id="PRU00339"/>
    </source>
</evidence>
<dbReference type="InterPro" id="IPR018773">
    <property type="entry name" value="MeTrfase_reg_dom_prd"/>
</dbReference>
<dbReference type="CDD" id="cd02440">
    <property type="entry name" value="AdoMet_MTases"/>
    <property type="match status" value="1"/>
</dbReference>
<evidence type="ECO:0000313" key="12">
    <source>
        <dbReference type="EMBL" id="AIR07042.1"/>
    </source>
</evidence>
<keyword evidence="13" id="KW-1185">Reference proteome</keyword>
<dbReference type="Pfam" id="PF10119">
    <property type="entry name" value="MethyTransf_Reg"/>
    <property type="match status" value="1"/>
</dbReference>
<keyword evidence="4" id="KW-0328">Glycosyltransferase</keyword>
<dbReference type="InterPro" id="IPR029063">
    <property type="entry name" value="SAM-dependent_MTases_sf"/>
</dbReference>
<protein>
    <recommendedName>
        <fullName evidence="3">protein O-GlcNAc transferase</fullName>
        <ecNumber evidence="3">2.4.1.255</ecNumber>
    </recommendedName>
</protein>
<evidence type="ECO:0000259" key="9">
    <source>
        <dbReference type="Pfam" id="PF10119"/>
    </source>
</evidence>
<dbReference type="Gene3D" id="3.40.50.2000">
    <property type="entry name" value="Glycogen Phosphorylase B"/>
    <property type="match status" value="1"/>
</dbReference>
<comment type="similarity">
    <text evidence="2">Belongs to the glycosyltransferase 41 family. O-GlcNAc transferase subfamily.</text>
</comment>
<accession>A0A089Q2Y8</accession>
<evidence type="ECO:0000256" key="6">
    <source>
        <dbReference type="ARBA" id="ARBA00022737"/>
    </source>
</evidence>
<evidence type="ECO:0000256" key="5">
    <source>
        <dbReference type="ARBA" id="ARBA00022679"/>
    </source>
</evidence>
<dbReference type="GO" id="GO:0097363">
    <property type="term" value="F:protein O-acetylglucosaminyltransferase activity"/>
    <property type="evidence" value="ECO:0007669"/>
    <property type="project" value="UniProtKB-EC"/>
</dbReference>
<dbReference type="SUPFAM" id="SSF48452">
    <property type="entry name" value="TPR-like"/>
    <property type="match status" value="1"/>
</dbReference>
<name>A0A089Q2Y8_9ENTR</name>
<dbReference type="EC" id="2.4.1.255" evidence="3"/>
<dbReference type="AlphaFoldDB" id="A0A089Q2Y8"/>
<dbReference type="GO" id="GO:0008168">
    <property type="term" value="F:methyltransferase activity"/>
    <property type="evidence" value="ECO:0007669"/>
    <property type="project" value="UniProtKB-KW"/>
</dbReference>
<dbReference type="InterPro" id="IPR011990">
    <property type="entry name" value="TPR-like_helical_dom_sf"/>
</dbReference>
<dbReference type="Gene3D" id="1.25.40.10">
    <property type="entry name" value="Tetratricopeptide repeat domain"/>
    <property type="match status" value="1"/>
</dbReference>
<evidence type="ECO:0000259" key="11">
    <source>
        <dbReference type="Pfam" id="PF13844"/>
    </source>
</evidence>
<dbReference type="RefSeq" id="WP_038481653.1">
    <property type="nucleotide sequence ID" value="NZ_CP009451.1"/>
</dbReference>
<evidence type="ECO:0000256" key="3">
    <source>
        <dbReference type="ARBA" id="ARBA00011970"/>
    </source>
</evidence>
<reference evidence="12 13" key="1">
    <citation type="submission" date="2014-09" db="EMBL/GenBank/DDBJ databases">
        <title>Cedecea neteri SSMD04 Genome Sequencing.</title>
        <authorList>
            <person name="Tan J.-Y."/>
        </authorList>
    </citation>
    <scope>NUCLEOTIDE SEQUENCE [LARGE SCALE GENOMIC DNA]</scope>
    <source>
        <strain evidence="12 13">SSMD04</strain>
    </source>
</reference>
<dbReference type="Gene3D" id="3.40.50.11380">
    <property type="match status" value="1"/>
</dbReference>
<keyword evidence="12" id="KW-0489">Methyltransferase</keyword>
<gene>
    <name evidence="12" type="ORF">JT31_21195</name>
</gene>
<keyword evidence="6" id="KW-0677">Repeat</keyword>
<dbReference type="GO" id="GO:0032259">
    <property type="term" value="P:methylation"/>
    <property type="evidence" value="ECO:0007669"/>
    <property type="project" value="UniProtKB-KW"/>
</dbReference>
<dbReference type="Pfam" id="PF13649">
    <property type="entry name" value="Methyltransf_25"/>
    <property type="match status" value="1"/>
</dbReference>
<dbReference type="PANTHER" id="PTHR44835:SF1">
    <property type="entry name" value="PROTEIN O-GLCNAC TRANSFERASE"/>
    <property type="match status" value="1"/>
</dbReference>
<feature type="domain" description="O-GlcNAc transferase C-terminal" evidence="11">
    <location>
        <begin position="922"/>
        <end position="1082"/>
    </location>
</feature>
<feature type="repeat" description="TPR" evidence="8">
    <location>
        <begin position="667"/>
        <end position="700"/>
    </location>
</feature>
<dbReference type="InterPro" id="IPR029489">
    <property type="entry name" value="OGT/SEC/SPY_C"/>
</dbReference>
<dbReference type="InterPro" id="IPR051939">
    <property type="entry name" value="Glycosyltr_41/O-GlcNAc_trsf"/>
</dbReference>
<keyword evidence="5 12" id="KW-0808">Transferase</keyword>
<dbReference type="Gene3D" id="3.40.50.150">
    <property type="entry name" value="Vaccinia Virus protein VP39"/>
    <property type="match status" value="1"/>
</dbReference>
<sequence length="1122" mass="125803">MDKRNVSQYYPDHRISPAAIQAAASLYHLSTVGPECARILEIGCGEGMSIAAHALAYPESQVIGIDIDESLIAAGQRHIQALGLSNIELFTAGLSDILGIEGGEFDYILVRGVFSLLGSQEREALLLWCRQNLSASGVICLHWYPSTGDHETAAIRDALSYHAARDGNSDPEAQVNAARGMLSYLAMTLPEGMLKVRIEEAEKESDLSLTLRYLSPGTASLSFSEFCHQASELGLSYVGDAVPQYELPHSYGEKVAALHALVAGQQRIAAQQYLDFAVSRRERFSLLSATSAEQHFPALPDSSRLDALYWAGNFSRKMNEHGNILNGHVGGNGQLSSSENPVTLRVLDVLGAAWPFSLSFEQLVINCRQPEDNADVRAAVLKVLEDLFVIQPSGLYWSCTPQAYDRAENDTLEAISPLKNGESEGNAPQIFQNLRGEEFSLTPEEWRYLQQGLTGVDAQAWQCFMSLRNKGALTGTSMAWKKQYQLFLRTGNRQFLLPLLNTLLLLSVSEQRGGLLSKDVNDLPQRESEGGEDIYDRINHLIGEKKIQNAKTLAEQLLIENPEDIAALRCYSRTLVLSNRWEEAIEVLCRLMGHYFSSLDIYYDLATGLQKTNKHYYAITLLQGLLRLEDNNVNFWHSLAYSYYQLGEMSLAEKCSRASLRSEGVKAIHYATMGVILSDSQKLDEAAWFLNKAIELDPSHFDYFTALLFAMTHDHKVTAEQLFQKHQQYGEAVGKWAKDCNLQLPYRGKKDPDKKLRVGFVSGDLRKHPVSHFLEPFWDGLDREHFELVGYSVSYVHDEVTDHLAAGSVLWRQVDRLSNQQLAEQIYQDGIDILFDLSGHTSDNRLPAFALRPAPVQISWIGYPGTTGLSTMDYRIVTATLAEPADLEQQLTESIMFIEMRKFFEPDPQSPDIAPLPALKNGYLTFGSFNRPKKINDEVLRVWATILTQCPDAKFIIGFMNDEKMVAGMTRKLERLGIDPSRLIFKKRAPLLDYLAYHHEIDILLDAFPYSGGTTSNHACWMGVPTLTLCGATMAARQGVDIMRIHGLEEFIAYGEEDYIRKALSWQDRVAELSEIRLTMRDRMPTETADGFNVADTFGRALREAWRIYCAGEARRTFTVLE</sequence>
<evidence type="ECO:0000256" key="7">
    <source>
        <dbReference type="ARBA" id="ARBA00022803"/>
    </source>
</evidence>
<dbReference type="InterPro" id="IPR041698">
    <property type="entry name" value="Methyltransf_25"/>
</dbReference>
<evidence type="ECO:0000256" key="4">
    <source>
        <dbReference type="ARBA" id="ARBA00022676"/>
    </source>
</evidence>
<feature type="domain" description="O-GlcNAc transferase C-terminal" evidence="11">
    <location>
        <begin position="749"/>
        <end position="904"/>
    </location>
</feature>
<dbReference type="InterPro" id="IPR019734">
    <property type="entry name" value="TPR_rpt"/>
</dbReference>
<evidence type="ECO:0000313" key="13">
    <source>
        <dbReference type="Proteomes" id="UP000029481"/>
    </source>
</evidence>
<dbReference type="PROSITE" id="PS50005">
    <property type="entry name" value="TPR"/>
    <property type="match status" value="1"/>
</dbReference>
<evidence type="ECO:0000256" key="1">
    <source>
        <dbReference type="ARBA" id="ARBA00004922"/>
    </source>
</evidence>
<dbReference type="EMBL" id="CP009451">
    <property type="protein sequence ID" value="AIR07042.1"/>
    <property type="molecule type" value="Genomic_DNA"/>
</dbReference>
<dbReference type="Pfam" id="PF13844">
    <property type="entry name" value="Glyco_transf_41"/>
    <property type="match status" value="2"/>
</dbReference>
<evidence type="ECO:0000259" key="10">
    <source>
        <dbReference type="Pfam" id="PF13649"/>
    </source>
</evidence>
<proteinExistence type="inferred from homology"/>
<dbReference type="KEGG" id="cnt:JT31_21195"/>
<comment type="pathway">
    <text evidence="1">Protein modification; protein glycosylation.</text>
</comment>
<feature type="domain" description="Methyltransferase regulatory" evidence="9">
    <location>
        <begin position="213"/>
        <end position="287"/>
    </location>
</feature>
<evidence type="ECO:0000256" key="2">
    <source>
        <dbReference type="ARBA" id="ARBA00005386"/>
    </source>
</evidence>
<dbReference type="SUPFAM" id="SSF53335">
    <property type="entry name" value="S-adenosyl-L-methionine-dependent methyltransferases"/>
    <property type="match status" value="1"/>
</dbReference>
<dbReference type="Pfam" id="PF13181">
    <property type="entry name" value="TPR_8"/>
    <property type="match status" value="1"/>
</dbReference>
<dbReference type="SMART" id="SM00028">
    <property type="entry name" value="TPR"/>
    <property type="match status" value="3"/>
</dbReference>
<keyword evidence="7 8" id="KW-0802">TPR repeat</keyword>
<dbReference type="Proteomes" id="UP000029481">
    <property type="component" value="Chromosome"/>
</dbReference>
<dbReference type="PANTHER" id="PTHR44835">
    <property type="entry name" value="UDP-N-ACETYLGLUCOSAMINE--PEPTIDE N-ACETYLGLUCOSAMINYLTRANSFERASE SPINDLY-RELATED"/>
    <property type="match status" value="1"/>
</dbReference>
<feature type="domain" description="Methyltransferase" evidence="10">
    <location>
        <begin position="39"/>
        <end position="136"/>
    </location>
</feature>
<organism evidence="12 13">
    <name type="scientific">Cedecea neteri</name>
    <dbReference type="NCBI Taxonomy" id="158822"/>
    <lineage>
        <taxon>Bacteria</taxon>
        <taxon>Pseudomonadati</taxon>
        <taxon>Pseudomonadota</taxon>
        <taxon>Gammaproteobacteria</taxon>
        <taxon>Enterobacterales</taxon>
        <taxon>Enterobacteriaceae</taxon>
        <taxon>Cedecea</taxon>
    </lineage>
</organism>